<dbReference type="EMBL" id="KN824303">
    <property type="protein sequence ID" value="KIM26849.1"/>
    <property type="molecule type" value="Genomic_DNA"/>
</dbReference>
<organism evidence="3 4">
    <name type="scientific">Serendipita vermifera MAFF 305830</name>
    <dbReference type="NCBI Taxonomy" id="933852"/>
    <lineage>
        <taxon>Eukaryota</taxon>
        <taxon>Fungi</taxon>
        <taxon>Dikarya</taxon>
        <taxon>Basidiomycota</taxon>
        <taxon>Agaricomycotina</taxon>
        <taxon>Agaricomycetes</taxon>
        <taxon>Sebacinales</taxon>
        <taxon>Serendipitaceae</taxon>
        <taxon>Serendipita</taxon>
    </lineage>
</organism>
<keyword evidence="2" id="KW-0812">Transmembrane</keyword>
<evidence type="ECO:0000313" key="4">
    <source>
        <dbReference type="Proteomes" id="UP000054097"/>
    </source>
</evidence>
<dbReference type="HOGENOM" id="CLU_1653197_0_0_1"/>
<reference evidence="4" key="2">
    <citation type="submission" date="2015-01" db="EMBL/GenBank/DDBJ databases">
        <title>Evolutionary Origins and Diversification of the Mycorrhizal Mutualists.</title>
        <authorList>
            <consortium name="DOE Joint Genome Institute"/>
            <consortium name="Mycorrhizal Genomics Consortium"/>
            <person name="Kohler A."/>
            <person name="Kuo A."/>
            <person name="Nagy L.G."/>
            <person name="Floudas D."/>
            <person name="Copeland A."/>
            <person name="Barry K.W."/>
            <person name="Cichocki N."/>
            <person name="Veneault-Fourrey C."/>
            <person name="LaButti K."/>
            <person name="Lindquist E.A."/>
            <person name="Lipzen A."/>
            <person name="Lundell T."/>
            <person name="Morin E."/>
            <person name="Murat C."/>
            <person name="Riley R."/>
            <person name="Ohm R."/>
            <person name="Sun H."/>
            <person name="Tunlid A."/>
            <person name="Henrissat B."/>
            <person name="Grigoriev I.V."/>
            <person name="Hibbett D.S."/>
            <person name="Martin F."/>
        </authorList>
    </citation>
    <scope>NUCLEOTIDE SEQUENCE [LARGE SCALE GENOMIC DNA]</scope>
    <source>
        <strain evidence="4">MAFF 305830</strain>
    </source>
</reference>
<sequence length="160" mass="17148">MVGQTVSETNALAKRYAIIGAVVSVLTIVPMLICAVRMMYKRSTGPQMQGNVTASGLVIAAAPNKPKAHTVQLPSPAAPAYHKDSMYKGTTESLALTRMPTSAKWPASSSRPSSELDPYSPYPPVDPYVHYPPVDPYSAYPHPPGLKPHYNTPVAGSHAY</sequence>
<feature type="region of interest" description="Disordered" evidence="1">
    <location>
        <begin position="140"/>
        <end position="160"/>
    </location>
</feature>
<dbReference type="AlphaFoldDB" id="A0A0C3B3R7"/>
<keyword evidence="4" id="KW-1185">Reference proteome</keyword>
<evidence type="ECO:0000256" key="1">
    <source>
        <dbReference type="SAM" id="MobiDB-lite"/>
    </source>
</evidence>
<keyword evidence="2" id="KW-1133">Transmembrane helix</keyword>
<dbReference type="Proteomes" id="UP000054097">
    <property type="component" value="Unassembled WGS sequence"/>
</dbReference>
<proteinExistence type="predicted"/>
<gene>
    <name evidence="3" type="ORF">M408DRAFT_25110</name>
</gene>
<name>A0A0C3B3R7_SERVB</name>
<evidence type="ECO:0000256" key="2">
    <source>
        <dbReference type="SAM" id="Phobius"/>
    </source>
</evidence>
<feature type="region of interest" description="Disordered" evidence="1">
    <location>
        <begin position="98"/>
        <end position="119"/>
    </location>
</feature>
<protein>
    <submittedName>
        <fullName evidence="3">Uncharacterized protein</fullName>
    </submittedName>
</protein>
<reference evidence="3 4" key="1">
    <citation type="submission" date="2014-04" db="EMBL/GenBank/DDBJ databases">
        <authorList>
            <consortium name="DOE Joint Genome Institute"/>
            <person name="Kuo A."/>
            <person name="Zuccaro A."/>
            <person name="Kohler A."/>
            <person name="Nagy L.G."/>
            <person name="Floudas D."/>
            <person name="Copeland A."/>
            <person name="Barry K.W."/>
            <person name="Cichocki N."/>
            <person name="Veneault-Fourrey C."/>
            <person name="LaButti K."/>
            <person name="Lindquist E.A."/>
            <person name="Lipzen A."/>
            <person name="Lundell T."/>
            <person name="Morin E."/>
            <person name="Murat C."/>
            <person name="Sun H."/>
            <person name="Tunlid A."/>
            <person name="Henrissat B."/>
            <person name="Grigoriev I.V."/>
            <person name="Hibbett D.S."/>
            <person name="Martin F."/>
            <person name="Nordberg H.P."/>
            <person name="Cantor M.N."/>
            <person name="Hua S.X."/>
        </authorList>
    </citation>
    <scope>NUCLEOTIDE SEQUENCE [LARGE SCALE GENOMIC DNA]</scope>
    <source>
        <strain evidence="3 4">MAFF 305830</strain>
    </source>
</reference>
<keyword evidence="2" id="KW-0472">Membrane</keyword>
<feature type="transmembrane region" description="Helical" evidence="2">
    <location>
        <begin position="16"/>
        <end position="40"/>
    </location>
</feature>
<evidence type="ECO:0000313" key="3">
    <source>
        <dbReference type="EMBL" id="KIM26849.1"/>
    </source>
</evidence>
<accession>A0A0C3B3R7</accession>